<evidence type="ECO:0008006" key="3">
    <source>
        <dbReference type="Google" id="ProtNLM"/>
    </source>
</evidence>
<dbReference type="KEGG" id="ehx:EMIHUDRAFT_459714"/>
<dbReference type="PANTHER" id="PTHR37845">
    <property type="entry name" value="SEQUENCE ORPHAN"/>
    <property type="match status" value="1"/>
</dbReference>
<dbReference type="PaxDb" id="2903-EOD11980"/>
<sequence>MCFSSEPRPLIVPPFEGQRTGCGGGGGDATEVAQRCRLVRDFFFISAGSCRCFAVSFLDRGKRLAADVPPTARLAEVDPEVQASPMGGGGPLTPRTRDETAAVPTWVDCALGSACGLASACCAAPFILTVDRAVTENSAGKSGLGAALLKGLRQVFTRPHVMLTSLPYWMVAGVYGSTYATANSIDAVSERAFDPDAENKFVKGATKLFGVTVVNMCAGVAKDAAFARMFGAGGAKPPPVPPVTYMLFAGRDVLTIAAGFTASAANASQLLSPVGMQCLLTPVHLLALNMYNVPIATPAQRASQVGPLLPSSTLARMGRFGCAYGIGGIMNTRLTNAAREWAVRAYAPEN</sequence>
<dbReference type="GeneID" id="17258130"/>
<dbReference type="PANTHER" id="PTHR37845:SF1">
    <property type="entry name" value="SEQUENCE ORPHAN"/>
    <property type="match status" value="1"/>
</dbReference>
<name>A0A0D3IL45_EMIH1</name>
<dbReference type="AlphaFoldDB" id="A0A0D3IL45"/>
<dbReference type="Proteomes" id="UP000013827">
    <property type="component" value="Unassembled WGS sequence"/>
</dbReference>
<evidence type="ECO:0000313" key="2">
    <source>
        <dbReference type="Proteomes" id="UP000013827"/>
    </source>
</evidence>
<dbReference type="EnsemblProtists" id="EOD11980">
    <property type="protein sequence ID" value="EOD11980"/>
    <property type="gene ID" value="EMIHUDRAFT_459714"/>
</dbReference>
<dbReference type="eggNOG" id="ENOG502QWAD">
    <property type="taxonomic scope" value="Eukaryota"/>
</dbReference>
<dbReference type="InterPro" id="IPR038781">
    <property type="entry name" value="C365.16-ike"/>
</dbReference>
<reference evidence="2" key="1">
    <citation type="journal article" date="2013" name="Nature">
        <title>Pan genome of the phytoplankton Emiliania underpins its global distribution.</title>
        <authorList>
            <person name="Read B.A."/>
            <person name="Kegel J."/>
            <person name="Klute M.J."/>
            <person name="Kuo A."/>
            <person name="Lefebvre S.C."/>
            <person name="Maumus F."/>
            <person name="Mayer C."/>
            <person name="Miller J."/>
            <person name="Monier A."/>
            <person name="Salamov A."/>
            <person name="Young J."/>
            <person name="Aguilar M."/>
            <person name="Claverie J.M."/>
            <person name="Frickenhaus S."/>
            <person name="Gonzalez K."/>
            <person name="Herman E.K."/>
            <person name="Lin Y.C."/>
            <person name="Napier J."/>
            <person name="Ogata H."/>
            <person name="Sarno A.F."/>
            <person name="Shmutz J."/>
            <person name="Schroeder D."/>
            <person name="de Vargas C."/>
            <person name="Verret F."/>
            <person name="von Dassow P."/>
            <person name="Valentin K."/>
            <person name="Van de Peer Y."/>
            <person name="Wheeler G."/>
            <person name="Dacks J.B."/>
            <person name="Delwiche C.F."/>
            <person name="Dyhrman S.T."/>
            <person name="Glockner G."/>
            <person name="John U."/>
            <person name="Richards T."/>
            <person name="Worden A.Z."/>
            <person name="Zhang X."/>
            <person name="Grigoriev I.V."/>
            <person name="Allen A.E."/>
            <person name="Bidle K."/>
            <person name="Borodovsky M."/>
            <person name="Bowler C."/>
            <person name="Brownlee C."/>
            <person name="Cock J.M."/>
            <person name="Elias M."/>
            <person name="Gladyshev V.N."/>
            <person name="Groth M."/>
            <person name="Guda C."/>
            <person name="Hadaegh A."/>
            <person name="Iglesias-Rodriguez M.D."/>
            <person name="Jenkins J."/>
            <person name="Jones B.M."/>
            <person name="Lawson T."/>
            <person name="Leese F."/>
            <person name="Lindquist E."/>
            <person name="Lobanov A."/>
            <person name="Lomsadze A."/>
            <person name="Malik S.B."/>
            <person name="Marsh M.E."/>
            <person name="Mackinder L."/>
            <person name="Mock T."/>
            <person name="Mueller-Roeber B."/>
            <person name="Pagarete A."/>
            <person name="Parker M."/>
            <person name="Probert I."/>
            <person name="Quesneville H."/>
            <person name="Raines C."/>
            <person name="Rensing S.A."/>
            <person name="Riano-Pachon D.M."/>
            <person name="Richier S."/>
            <person name="Rokitta S."/>
            <person name="Shiraiwa Y."/>
            <person name="Soanes D.M."/>
            <person name="van der Giezen M."/>
            <person name="Wahlund T.M."/>
            <person name="Williams B."/>
            <person name="Wilson W."/>
            <person name="Wolfe G."/>
            <person name="Wurch L.L."/>
        </authorList>
    </citation>
    <scope>NUCLEOTIDE SEQUENCE</scope>
</reference>
<keyword evidence="2" id="KW-1185">Reference proteome</keyword>
<dbReference type="GO" id="GO:0005739">
    <property type="term" value="C:mitochondrion"/>
    <property type="evidence" value="ECO:0007669"/>
    <property type="project" value="TreeGrafter"/>
</dbReference>
<protein>
    <recommendedName>
        <fullName evidence="3">Mitochondrial carrier protein</fullName>
    </recommendedName>
</protein>
<dbReference type="RefSeq" id="XP_005764409.1">
    <property type="nucleotide sequence ID" value="XM_005764352.1"/>
</dbReference>
<reference evidence="1" key="2">
    <citation type="submission" date="2024-10" db="UniProtKB">
        <authorList>
            <consortium name="EnsemblProtists"/>
        </authorList>
    </citation>
    <scope>IDENTIFICATION</scope>
</reference>
<proteinExistence type="predicted"/>
<organism evidence="1 2">
    <name type="scientific">Emiliania huxleyi (strain CCMP1516)</name>
    <dbReference type="NCBI Taxonomy" id="280463"/>
    <lineage>
        <taxon>Eukaryota</taxon>
        <taxon>Haptista</taxon>
        <taxon>Haptophyta</taxon>
        <taxon>Prymnesiophyceae</taxon>
        <taxon>Isochrysidales</taxon>
        <taxon>Noelaerhabdaceae</taxon>
        <taxon>Emiliania</taxon>
    </lineage>
</organism>
<evidence type="ECO:0000313" key="1">
    <source>
        <dbReference type="EnsemblProtists" id="EOD11980"/>
    </source>
</evidence>
<accession>A0A0D3IL45</accession>
<dbReference type="HOGENOM" id="CLU_054095_0_0_1"/>